<accession>A0AAP0FX21</accession>
<proteinExistence type="predicted"/>
<dbReference type="CDD" id="cd09272">
    <property type="entry name" value="RNase_HI_RT_Ty1"/>
    <property type="match status" value="1"/>
</dbReference>
<dbReference type="EMBL" id="JBBWWQ010000018">
    <property type="protein sequence ID" value="KAK8921159.1"/>
    <property type="molecule type" value="Genomic_DNA"/>
</dbReference>
<evidence type="ECO:0000313" key="2">
    <source>
        <dbReference type="Proteomes" id="UP001418222"/>
    </source>
</evidence>
<evidence type="ECO:0000313" key="1">
    <source>
        <dbReference type="EMBL" id="KAK8921159.1"/>
    </source>
</evidence>
<dbReference type="AlphaFoldDB" id="A0AAP0FX21"/>
<dbReference type="Proteomes" id="UP001418222">
    <property type="component" value="Unassembled WGS sequence"/>
</dbReference>
<reference evidence="1 2" key="1">
    <citation type="journal article" date="2022" name="Nat. Plants">
        <title>Genomes of leafy and leafless Platanthera orchids illuminate the evolution of mycoheterotrophy.</title>
        <authorList>
            <person name="Li M.H."/>
            <person name="Liu K.W."/>
            <person name="Li Z."/>
            <person name="Lu H.C."/>
            <person name="Ye Q.L."/>
            <person name="Zhang D."/>
            <person name="Wang J.Y."/>
            <person name="Li Y.F."/>
            <person name="Zhong Z.M."/>
            <person name="Liu X."/>
            <person name="Yu X."/>
            <person name="Liu D.K."/>
            <person name="Tu X.D."/>
            <person name="Liu B."/>
            <person name="Hao Y."/>
            <person name="Liao X.Y."/>
            <person name="Jiang Y.T."/>
            <person name="Sun W.H."/>
            <person name="Chen J."/>
            <person name="Chen Y.Q."/>
            <person name="Ai Y."/>
            <person name="Zhai J.W."/>
            <person name="Wu S.S."/>
            <person name="Zhou Z."/>
            <person name="Hsiao Y.Y."/>
            <person name="Wu W.L."/>
            <person name="Chen Y.Y."/>
            <person name="Lin Y.F."/>
            <person name="Hsu J.L."/>
            <person name="Li C.Y."/>
            <person name="Wang Z.W."/>
            <person name="Zhao X."/>
            <person name="Zhong W.Y."/>
            <person name="Ma X.K."/>
            <person name="Ma L."/>
            <person name="Huang J."/>
            <person name="Chen G.Z."/>
            <person name="Huang M.Z."/>
            <person name="Huang L."/>
            <person name="Peng D.H."/>
            <person name="Luo Y.B."/>
            <person name="Zou S.Q."/>
            <person name="Chen S.P."/>
            <person name="Lan S."/>
            <person name="Tsai W.C."/>
            <person name="Van de Peer Y."/>
            <person name="Liu Z.J."/>
        </authorList>
    </citation>
    <scope>NUCLEOTIDE SEQUENCE [LARGE SCALE GENOMIC DNA]</scope>
    <source>
        <strain evidence="1">Lor287</strain>
    </source>
</reference>
<name>A0AAP0FX21_9ASPA</name>
<gene>
    <name evidence="1" type="ORF">KSP39_PZI020210</name>
</gene>
<organism evidence="1 2">
    <name type="scientific">Platanthera zijinensis</name>
    <dbReference type="NCBI Taxonomy" id="2320716"/>
    <lineage>
        <taxon>Eukaryota</taxon>
        <taxon>Viridiplantae</taxon>
        <taxon>Streptophyta</taxon>
        <taxon>Embryophyta</taxon>
        <taxon>Tracheophyta</taxon>
        <taxon>Spermatophyta</taxon>
        <taxon>Magnoliopsida</taxon>
        <taxon>Liliopsida</taxon>
        <taxon>Asparagales</taxon>
        <taxon>Orchidaceae</taxon>
        <taxon>Orchidoideae</taxon>
        <taxon>Orchideae</taxon>
        <taxon>Orchidinae</taxon>
        <taxon>Platanthera</taxon>
    </lineage>
</organism>
<comment type="caution">
    <text evidence="1">The sequence shown here is derived from an EMBL/GenBank/DDBJ whole genome shotgun (WGS) entry which is preliminary data.</text>
</comment>
<sequence>MEEPRKPHLMAARSILMYVKFTSDMGLLYGRYTSFNLHGYTNADYGRDSDDLKSTSDYVFTCESTGISWCSKKHDFVSVSTMEAEYKTSTLAARETKHIEIEHHFIREKVLEGSLVVGHVRSEDNIADIFTKPLESGGLSGLGDLSARSVRTGMEACQVGKGVASSLFPEGNRADRMVIRALGLVFSISFSFCEACKQCSCNTYAMRKKTNKQIPSSSLTVLDQNPWREDSKPVFVLTQGDNQLCTMKTRQSRSEVERELGLLFMRTKRDKKVDSKTKHAKSNTKFNMFVEDIREGVLVFEDEGEASKYCELLQGGSQKCEGIAELEVSSVFDICQKMRALAVLFRRGRTPPLPTSLERNLRARKRSLDDEDIM</sequence>
<dbReference type="PANTHER" id="PTHR37178:SF1">
    <property type="entry name" value="PLANT_PROTEIN"/>
    <property type="match status" value="1"/>
</dbReference>
<keyword evidence="2" id="KW-1185">Reference proteome</keyword>
<dbReference type="PANTHER" id="PTHR37178">
    <property type="entry name" value="PLANT/PROTEIN"/>
    <property type="match status" value="1"/>
</dbReference>
<protein>
    <submittedName>
        <fullName evidence="1">Uncharacterized protein</fullName>
    </submittedName>
</protein>